<dbReference type="EMBL" id="KN817578">
    <property type="protein sequence ID" value="KJA19404.1"/>
    <property type="molecule type" value="Genomic_DNA"/>
</dbReference>
<name>A0A0D2NKI4_HYPSF</name>
<dbReference type="OMA" id="CIDFFNP"/>
<dbReference type="OrthoDB" id="3253623at2759"/>
<sequence>MRDIFDGEMLRNFKGPDGEHFSCGGEDGEGRYAFSLCIDFFNPLGNKQAGKKKSVGLISLVCLNLPPDLRYKAENMFLFGVVPGPTEPPLDCLNHYL</sequence>
<feature type="non-terminal residue" evidence="1">
    <location>
        <position position="97"/>
    </location>
</feature>
<evidence type="ECO:0000313" key="2">
    <source>
        <dbReference type="Proteomes" id="UP000054270"/>
    </source>
</evidence>
<proteinExistence type="predicted"/>
<reference evidence="2" key="1">
    <citation type="submission" date="2014-04" db="EMBL/GenBank/DDBJ databases">
        <title>Evolutionary Origins and Diversification of the Mycorrhizal Mutualists.</title>
        <authorList>
            <consortium name="DOE Joint Genome Institute"/>
            <consortium name="Mycorrhizal Genomics Consortium"/>
            <person name="Kohler A."/>
            <person name="Kuo A."/>
            <person name="Nagy L.G."/>
            <person name="Floudas D."/>
            <person name="Copeland A."/>
            <person name="Barry K.W."/>
            <person name="Cichocki N."/>
            <person name="Veneault-Fourrey C."/>
            <person name="LaButti K."/>
            <person name="Lindquist E.A."/>
            <person name="Lipzen A."/>
            <person name="Lundell T."/>
            <person name="Morin E."/>
            <person name="Murat C."/>
            <person name="Riley R."/>
            <person name="Ohm R."/>
            <person name="Sun H."/>
            <person name="Tunlid A."/>
            <person name="Henrissat B."/>
            <person name="Grigoriev I.V."/>
            <person name="Hibbett D.S."/>
            <person name="Martin F."/>
        </authorList>
    </citation>
    <scope>NUCLEOTIDE SEQUENCE [LARGE SCALE GENOMIC DNA]</scope>
    <source>
        <strain evidence="2">FD-334 SS-4</strain>
    </source>
</reference>
<keyword evidence="2" id="KW-1185">Reference proteome</keyword>
<accession>A0A0D2NKI4</accession>
<dbReference type="STRING" id="945553.A0A0D2NKI4"/>
<protein>
    <submittedName>
        <fullName evidence="1">Uncharacterized protein</fullName>
    </submittedName>
</protein>
<organism evidence="1 2">
    <name type="scientific">Hypholoma sublateritium (strain FD-334 SS-4)</name>
    <dbReference type="NCBI Taxonomy" id="945553"/>
    <lineage>
        <taxon>Eukaryota</taxon>
        <taxon>Fungi</taxon>
        <taxon>Dikarya</taxon>
        <taxon>Basidiomycota</taxon>
        <taxon>Agaricomycotina</taxon>
        <taxon>Agaricomycetes</taxon>
        <taxon>Agaricomycetidae</taxon>
        <taxon>Agaricales</taxon>
        <taxon>Agaricineae</taxon>
        <taxon>Strophariaceae</taxon>
        <taxon>Hypholoma</taxon>
    </lineage>
</organism>
<gene>
    <name evidence="1" type="ORF">HYPSUDRAFT_143849</name>
</gene>
<dbReference type="AlphaFoldDB" id="A0A0D2NKI4"/>
<evidence type="ECO:0000313" key="1">
    <source>
        <dbReference type="EMBL" id="KJA19404.1"/>
    </source>
</evidence>
<dbReference type="Proteomes" id="UP000054270">
    <property type="component" value="Unassembled WGS sequence"/>
</dbReference>